<dbReference type="GO" id="GO:0008168">
    <property type="term" value="F:methyltransferase activity"/>
    <property type="evidence" value="ECO:0007669"/>
    <property type="project" value="UniProtKB-KW"/>
</dbReference>
<reference evidence="3 4" key="1">
    <citation type="submission" date="2013-11" db="EMBL/GenBank/DDBJ databases">
        <title>Genome sequencing of Stegodyphus mimosarum.</title>
        <authorList>
            <person name="Bechsgaard J."/>
        </authorList>
    </citation>
    <scope>NUCLEOTIDE SEQUENCE [LARGE SCALE GENOMIC DNA]</scope>
</reference>
<dbReference type="GO" id="GO:0032259">
    <property type="term" value="P:methylation"/>
    <property type="evidence" value="ECO:0007669"/>
    <property type="project" value="UniProtKB-KW"/>
</dbReference>
<dbReference type="InterPro" id="IPR029063">
    <property type="entry name" value="SAM-dependent_MTases_sf"/>
</dbReference>
<dbReference type="Pfam" id="PF22528">
    <property type="entry name" value="PRMT_C"/>
    <property type="match status" value="1"/>
</dbReference>
<evidence type="ECO:0000256" key="1">
    <source>
        <dbReference type="ARBA" id="ARBA00022691"/>
    </source>
</evidence>
<evidence type="ECO:0000313" key="4">
    <source>
        <dbReference type="Proteomes" id="UP000054359"/>
    </source>
</evidence>
<organism evidence="3 4">
    <name type="scientific">Stegodyphus mimosarum</name>
    <name type="common">African social velvet spider</name>
    <dbReference type="NCBI Taxonomy" id="407821"/>
    <lineage>
        <taxon>Eukaryota</taxon>
        <taxon>Metazoa</taxon>
        <taxon>Ecdysozoa</taxon>
        <taxon>Arthropoda</taxon>
        <taxon>Chelicerata</taxon>
        <taxon>Arachnida</taxon>
        <taxon>Araneae</taxon>
        <taxon>Araneomorphae</taxon>
        <taxon>Entelegynae</taxon>
        <taxon>Eresoidea</taxon>
        <taxon>Eresidae</taxon>
        <taxon>Stegodyphus</taxon>
    </lineage>
</organism>
<keyword evidence="3" id="KW-0808">Transferase</keyword>
<dbReference type="Gene3D" id="2.70.160.11">
    <property type="entry name" value="Hnrnp arginine n-methyltransferase1"/>
    <property type="match status" value="1"/>
</dbReference>
<evidence type="ECO:0000259" key="2">
    <source>
        <dbReference type="Pfam" id="PF22528"/>
    </source>
</evidence>
<accession>A0A087UDJ7</accession>
<dbReference type="OrthoDB" id="412876at2759"/>
<sequence>MKLSPVHINSNKMITPPSFVTECPGSSVAHDLQMSQLPHDKFKTLTDPFCIFEFDFTGKSEIKEKRVVVKQIPVQDNGNCDVLFMWWELKMDMDGDILLSTAPKWMQPDPTKSQWRDHWMQAIYYLPDTIKVLKGDIITINAYHDAHSFWFGTP</sequence>
<keyword evidence="1" id="KW-0949">S-adenosyl-L-methionine</keyword>
<protein>
    <submittedName>
        <fullName evidence="3">Protein arginine N-methyltransferase 7</fullName>
    </submittedName>
</protein>
<proteinExistence type="predicted"/>
<keyword evidence="4" id="KW-1185">Reference proteome</keyword>
<gene>
    <name evidence="3" type="ORF">X975_24794</name>
</gene>
<dbReference type="Proteomes" id="UP000054359">
    <property type="component" value="Unassembled WGS sequence"/>
</dbReference>
<dbReference type="STRING" id="407821.A0A087UDJ7"/>
<keyword evidence="3" id="KW-0489">Methyltransferase</keyword>
<dbReference type="InterPro" id="IPR055135">
    <property type="entry name" value="PRMT_dom"/>
</dbReference>
<dbReference type="SUPFAM" id="SSF53335">
    <property type="entry name" value="S-adenosyl-L-methionine-dependent methyltransferases"/>
    <property type="match status" value="1"/>
</dbReference>
<evidence type="ECO:0000313" key="3">
    <source>
        <dbReference type="EMBL" id="KFM75436.1"/>
    </source>
</evidence>
<feature type="non-terminal residue" evidence="3">
    <location>
        <position position="154"/>
    </location>
</feature>
<feature type="domain" description="Protein arginine N-methyltransferase" evidence="2">
    <location>
        <begin position="41"/>
        <end position="141"/>
    </location>
</feature>
<dbReference type="EMBL" id="KK119349">
    <property type="protein sequence ID" value="KFM75436.1"/>
    <property type="molecule type" value="Genomic_DNA"/>
</dbReference>
<name>A0A087UDJ7_STEMI</name>
<dbReference type="AlphaFoldDB" id="A0A087UDJ7"/>